<dbReference type="EMBL" id="JBDKWZ010000039">
    <property type="protein sequence ID" value="MEN7552009.1"/>
    <property type="molecule type" value="Genomic_DNA"/>
</dbReference>
<comment type="caution">
    <text evidence="2">The sequence shown here is derived from an EMBL/GenBank/DDBJ whole genome shotgun (WGS) entry which is preliminary data.</text>
</comment>
<sequence length="62" mass="6888">MNIDYFEINEQSPAFIIAELSANHNQDIRIAIDTIKAAKLAGADAIKFQTYTPDTLTIDCDN</sequence>
<feature type="domain" description="PseI/NeuA/B-like" evidence="1">
    <location>
        <begin position="35"/>
        <end position="59"/>
    </location>
</feature>
<dbReference type="GO" id="GO:0016051">
    <property type="term" value="P:carbohydrate biosynthetic process"/>
    <property type="evidence" value="ECO:0007669"/>
    <property type="project" value="InterPro"/>
</dbReference>
<dbReference type="Pfam" id="PF03102">
    <property type="entry name" value="NeuB"/>
    <property type="match status" value="1"/>
</dbReference>
<reference evidence="2 3" key="1">
    <citation type="submission" date="2024-04" db="EMBL/GenBank/DDBJ databases">
        <title>Novel genus in family Flammeovirgaceae.</title>
        <authorList>
            <person name="Nguyen T.H."/>
            <person name="Vuong T.Q."/>
            <person name="Le H."/>
            <person name="Kim S.-G."/>
        </authorList>
    </citation>
    <scope>NUCLEOTIDE SEQUENCE [LARGE SCALE GENOMIC DNA]</scope>
    <source>
        <strain evidence="2 3">JCM 23209</strain>
    </source>
</reference>
<evidence type="ECO:0000313" key="2">
    <source>
        <dbReference type="EMBL" id="MEN7552009.1"/>
    </source>
</evidence>
<dbReference type="InterPro" id="IPR051690">
    <property type="entry name" value="PseI-like"/>
</dbReference>
<dbReference type="SUPFAM" id="SSF51569">
    <property type="entry name" value="Aldolase"/>
    <property type="match status" value="1"/>
</dbReference>
<proteinExistence type="predicted"/>
<name>A0AAW9SGN9_9BACT</name>
<dbReference type="AlphaFoldDB" id="A0AAW9SGN9"/>
<evidence type="ECO:0000313" key="3">
    <source>
        <dbReference type="Proteomes" id="UP001403385"/>
    </source>
</evidence>
<dbReference type="PANTHER" id="PTHR42966">
    <property type="entry name" value="N-ACETYLNEURAMINATE SYNTHASE"/>
    <property type="match status" value="1"/>
</dbReference>
<gene>
    <name evidence="2" type="ORF">AAG747_29130</name>
</gene>
<keyword evidence="3" id="KW-1185">Reference proteome</keyword>
<dbReference type="InterPro" id="IPR013785">
    <property type="entry name" value="Aldolase_TIM"/>
</dbReference>
<protein>
    <submittedName>
        <fullName evidence="2">N-acetylneuraminate synthase family protein</fullName>
    </submittedName>
</protein>
<dbReference type="GO" id="GO:0047444">
    <property type="term" value="F:N-acylneuraminate-9-phosphate synthase activity"/>
    <property type="evidence" value="ECO:0007669"/>
    <property type="project" value="TreeGrafter"/>
</dbReference>
<feature type="non-terminal residue" evidence="2">
    <location>
        <position position="62"/>
    </location>
</feature>
<dbReference type="InterPro" id="IPR013132">
    <property type="entry name" value="PseI/NeuA/B-like_N"/>
</dbReference>
<dbReference type="Proteomes" id="UP001403385">
    <property type="component" value="Unassembled WGS sequence"/>
</dbReference>
<dbReference type="Gene3D" id="3.20.20.70">
    <property type="entry name" value="Aldolase class I"/>
    <property type="match status" value="1"/>
</dbReference>
<evidence type="ECO:0000259" key="1">
    <source>
        <dbReference type="Pfam" id="PF03102"/>
    </source>
</evidence>
<accession>A0AAW9SGN9</accession>
<dbReference type="RefSeq" id="WP_346824786.1">
    <property type="nucleotide sequence ID" value="NZ_JBDKWZ010000039.1"/>
</dbReference>
<dbReference type="PANTHER" id="PTHR42966:SF2">
    <property type="entry name" value="PSEUDAMINIC ACID SYNTHASE"/>
    <property type="match status" value="1"/>
</dbReference>
<organism evidence="2 3">
    <name type="scientific">Rapidithrix thailandica</name>
    <dbReference type="NCBI Taxonomy" id="413964"/>
    <lineage>
        <taxon>Bacteria</taxon>
        <taxon>Pseudomonadati</taxon>
        <taxon>Bacteroidota</taxon>
        <taxon>Cytophagia</taxon>
        <taxon>Cytophagales</taxon>
        <taxon>Flammeovirgaceae</taxon>
        <taxon>Rapidithrix</taxon>
    </lineage>
</organism>